<dbReference type="Proteomes" id="UP000663834">
    <property type="component" value="Unassembled WGS sequence"/>
</dbReference>
<feature type="compositionally biased region" description="Polar residues" evidence="1">
    <location>
        <begin position="65"/>
        <end position="76"/>
    </location>
</feature>
<dbReference type="EMBL" id="CAJOBI010000217">
    <property type="protein sequence ID" value="CAF3805551.1"/>
    <property type="molecule type" value="Genomic_DNA"/>
</dbReference>
<dbReference type="Proteomes" id="UP000663855">
    <property type="component" value="Unassembled WGS sequence"/>
</dbReference>
<evidence type="ECO:0000313" key="4">
    <source>
        <dbReference type="EMBL" id="CAF2038004.1"/>
    </source>
</evidence>
<evidence type="ECO:0000313" key="5">
    <source>
        <dbReference type="EMBL" id="CAF2088683.1"/>
    </source>
</evidence>
<comment type="caution">
    <text evidence="2">The sequence shown here is derived from an EMBL/GenBank/DDBJ whole genome shotgun (WGS) entry which is preliminary data.</text>
</comment>
<accession>A0A814XP58</accession>
<dbReference type="EMBL" id="CAJNRF010002397">
    <property type="protein sequence ID" value="CAF2038004.1"/>
    <property type="molecule type" value="Genomic_DNA"/>
</dbReference>
<reference evidence="2" key="1">
    <citation type="submission" date="2021-02" db="EMBL/GenBank/DDBJ databases">
        <authorList>
            <person name="Nowell W R."/>
        </authorList>
    </citation>
    <scope>NUCLEOTIDE SEQUENCE</scope>
</reference>
<evidence type="ECO:0000313" key="8">
    <source>
        <dbReference type="Proteomes" id="UP000663834"/>
    </source>
</evidence>
<evidence type="ECO:0000313" key="6">
    <source>
        <dbReference type="EMBL" id="CAF3775148.1"/>
    </source>
</evidence>
<dbReference type="Proteomes" id="UP000676336">
    <property type="component" value="Unassembled WGS sequence"/>
</dbReference>
<protein>
    <submittedName>
        <fullName evidence="2">Uncharacterized protein</fullName>
    </submittedName>
</protein>
<organism evidence="2 8">
    <name type="scientific">Rotaria magnacalcarata</name>
    <dbReference type="NCBI Taxonomy" id="392030"/>
    <lineage>
        <taxon>Eukaryota</taxon>
        <taxon>Metazoa</taxon>
        <taxon>Spiralia</taxon>
        <taxon>Gnathifera</taxon>
        <taxon>Rotifera</taxon>
        <taxon>Eurotatoria</taxon>
        <taxon>Bdelloidea</taxon>
        <taxon>Philodinida</taxon>
        <taxon>Philodinidae</taxon>
        <taxon>Rotaria</taxon>
    </lineage>
</organism>
<dbReference type="OrthoDB" id="10021748at2759"/>
<name>A0A814XP58_9BILA</name>
<sequence length="128" mass="14936">MRTQHLVSSLFSSIRITMIVRSSFSVLLICILVIHTIYAINPEYLRQSYHGPEWSSLLKAMNKQLSDQHSSLASSEQNQNNNNDDDDVDDQPVKRNKYPNFHLSPLWLSRRTRTNRFYGKPLWISRTG</sequence>
<proteinExistence type="predicted"/>
<gene>
    <name evidence="6" type="ORF">BYL167_LOCUS1626</name>
    <name evidence="3" type="ORF">CJN711_LOCUS25946</name>
    <name evidence="2" type="ORF">KQP761_LOCUS651</name>
    <name evidence="7" type="ORF">SMN809_LOCUS1425</name>
    <name evidence="4" type="ORF">WKI299_LOCUS7874</name>
    <name evidence="5" type="ORF">XDN619_LOCUS16168</name>
</gene>
<dbReference type="EMBL" id="CAJNOV010012144">
    <property type="protein sequence ID" value="CAF1476712.1"/>
    <property type="molecule type" value="Genomic_DNA"/>
</dbReference>
<dbReference type="Proteomes" id="UP000681967">
    <property type="component" value="Unassembled WGS sequence"/>
</dbReference>
<dbReference type="AlphaFoldDB" id="A0A814XP58"/>
<dbReference type="EMBL" id="CAJOBH010000253">
    <property type="protein sequence ID" value="CAF3775148.1"/>
    <property type="molecule type" value="Genomic_DNA"/>
</dbReference>
<feature type="region of interest" description="Disordered" evidence="1">
    <location>
        <begin position="65"/>
        <end position="99"/>
    </location>
</feature>
<evidence type="ECO:0000313" key="7">
    <source>
        <dbReference type="EMBL" id="CAF3805551.1"/>
    </source>
</evidence>
<dbReference type="Proteomes" id="UP000663887">
    <property type="component" value="Unassembled WGS sequence"/>
</dbReference>
<evidence type="ECO:0000256" key="1">
    <source>
        <dbReference type="SAM" id="MobiDB-lite"/>
    </source>
</evidence>
<evidence type="ECO:0000313" key="2">
    <source>
        <dbReference type="EMBL" id="CAF1217716.1"/>
    </source>
</evidence>
<dbReference type="EMBL" id="CAJNRG010006750">
    <property type="protein sequence ID" value="CAF2088683.1"/>
    <property type="molecule type" value="Genomic_DNA"/>
</dbReference>
<dbReference type="EMBL" id="CAJNOW010000043">
    <property type="protein sequence ID" value="CAF1217716.1"/>
    <property type="molecule type" value="Genomic_DNA"/>
</dbReference>
<evidence type="ECO:0000313" key="3">
    <source>
        <dbReference type="EMBL" id="CAF1476712.1"/>
    </source>
</evidence>
<dbReference type="Proteomes" id="UP000663856">
    <property type="component" value="Unassembled WGS sequence"/>
</dbReference>